<evidence type="ECO:0000313" key="4">
    <source>
        <dbReference type="Proteomes" id="UP000198634"/>
    </source>
</evidence>
<dbReference type="Pfam" id="PF02463">
    <property type="entry name" value="SMC_N"/>
    <property type="match status" value="1"/>
</dbReference>
<dbReference type="InterPro" id="IPR027417">
    <property type="entry name" value="P-loop_NTPase"/>
</dbReference>
<keyword evidence="4" id="KW-1185">Reference proteome</keyword>
<dbReference type="PANTHER" id="PTHR32114">
    <property type="entry name" value="ABC TRANSPORTER ABCH.3"/>
    <property type="match status" value="1"/>
</dbReference>
<proteinExistence type="predicted"/>
<dbReference type="STRING" id="657014.SAMN04488092_11768"/>
<dbReference type="RefSeq" id="WP_090271113.1">
    <property type="nucleotide sequence ID" value="NZ_FOEP01000017.1"/>
</dbReference>
<feature type="coiled-coil region" evidence="1">
    <location>
        <begin position="323"/>
        <end position="350"/>
    </location>
</feature>
<dbReference type="InterPro" id="IPR003395">
    <property type="entry name" value="RecF/RecN/SMC_N"/>
</dbReference>
<feature type="coiled-coil region" evidence="1">
    <location>
        <begin position="558"/>
        <end position="606"/>
    </location>
</feature>
<evidence type="ECO:0000256" key="1">
    <source>
        <dbReference type="SAM" id="Coils"/>
    </source>
</evidence>
<accession>A0A1H9K8H8</accession>
<keyword evidence="3" id="KW-0540">Nuclease</keyword>
<feature type="domain" description="RecF/RecN/SMC N-terminal" evidence="2">
    <location>
        <begin position="6"/>
        <end position="763"/>
    </location>
</feature>
<gene>
    <name evidence="3" type="ORF">SAMN04488092_11768</name>
</gene>
<dbReference type="OrthoDB" id="9795626at2"/>
<keyword evidence="3" id="KW-0269">Exonuclease</keyword>
<dbReference type="EMBL" id="FOEP01000017">
    <property type="protein sequence ID" value="SEQ95145.1"/>
    <property type="molecule type" value="Genomic_DNA"/>
</dbReference>
<organism evidence="3 4">
    <name type="scientific">Thalassovita taeanensis</name>
    <dbReference type="NCBI Taxonomy" id="657014"/>
    <lineage>
        <taxon>Bacteria</taxon>
        <taxon>Pseudomonadati</taxon>
        <taxon>Pseudomonadota</taxon>
        <taxon>Alphaproteobacteria</taxon>
        <taxon>Rhodobacterales</taxon>
        <taxon>Roseobacteraceae</taxon>
        <taxon>Thalassovita</taxon>
    </lineage>
</organism>
<dbReference type="AlphaFoldDB" id="A0A1H9K8H8"/>
<dbReference type="Proteomes" id="UP000198634">
    <property type="component" value="Unassembled WGS sequence"/>
</dbReference>
<dbReference type="PANTHER" id="PTHR32114:SF2">
    <property type="entry name" value="ABC TRANSPORTER ABCH.3"/>
    <property type="match status" value="1"/>
</dbReference>
<protein>
    <submittedName>
        <fullName evidence="3">Exonuclease SbcC</fullName>
    </submittedName>
</protein>
<dbReference type="SUPFAM" id="SSF52540">
    <property type="entry name" value="P-loop containing nucleoside triphosphate hydrolases"/>
    <property type="match status" value="1"/>
</dbReference>
<reference evidence="3 4" key="1">
    <citation type="submission" date="2016-10" db="EMBL/GenBank/DDBJ databases">
        <authorList>
            <person name="de Groot N.N."/>
        </authorList>
    </citation>
    <scope>NUCLEOTIDE SEQUENCE [LARGE SCALE GENOMIC DNA]</scope>
    <source>
        <strain evidence="3 4">DSM 22007</strain>
    </source>
</reference>
<sequence>MSDFLLKSLSVKNFRSIKGAINVPLDANVVLVHGENGAGKTSLLSAIELALTGKVQSLLRADRSYSSQLLYRGATDGRVSVAVERHGESRDFGSSIHDSGIDSLSNFEDDLAEFFSERAFLPQALLSQLLQIYQESSSSMDSPLAKFVGDLLGLDRLDALESGLQTLKDVRNIRKSSEKWMEIEAEVDSLNVSCENKSNFRTETQAKINALLLELQERLLVLDMDKDASEDSFQELIELALIPTHEKELRSTIGRQRELSAIRQQIEAASTFSQADYASISSEAAEVTSEYELWKSNHLSTIEDLEIRFLSFLPRTSLSGDFLEFWEESLEHLTTEKERIEKRLSAARSDRTDASVDREIVNVSNKQIEIIDEELSTIPSTSENFASLLSELSGYINDEICPICDRDFSEREAGNLTDHVHSKVRLLSASAERLLALGRARNDEETRLRSASKRIDERQARLLPDDEVNSLERRHGDIQAMTLATKKAAQILERGRALRASEVATRRGLSDFQSMNSTLTAARETLQAFASEVGVDLSHSKNSLSDLEIQLSEALSVREQTHQRCASAQTRIRELRNDLLRMVDERRAQDVEIAELEGELKKAKSAFERGQGLRKQASDLRTIVDNVRSGIIRSEFNDRLNHLWRDLFVRLAPDEPFVPAFSVPESSTQRLQPKLITNFRNGGDAGGTPGAMLSAGNLNTAALTLFLALHLSVPKKLPWLILDDPVQSMDDVHISNFAALLRTLSKEHNRQVMIAVHDRQLFEYLRLELSPAFPEDTLLTLEMARSEDQDTNCLAKRISFKTDLTFGQVA</sequence>
<name>A0A1H9K8H8_9RHOB</name>
<dbReference type="Gene3D" id="3.40.50.300">
    <property type="entry name" value="P-loop containing nucleotide triphosphate hydrolases"/>
    <property type="match status" value="2"/>
</dbReference>
<dbReference type="GO" id="GO:0004527">
    <property type="term" value="F:exonuclease activity"/>
    <property type="evidence" value="ECO:0007669"/>
    <property type="project" value="UniProtKB-KW"/>
</dbReference>
<evidence type="ECO:0000313" key="3">
    <source>
        <dbReference type="EMBL" id="SEQ95145.1"/>
    </source>
</evidence>
<evidence type="ECO:0000259" key="2">
    <source>
        <dbReference type="Pfam" id="PF02463"/>
    </source>
</evidence>
<keyword evidence="3" id="KW-0378">Hydrolase</keyword>
<keyword evidence="1" id="KW-0175">Coiled coil</keyword>